<accession>A0A8H6NK58</accession>
<dbReference type="EMBL" id="WIGO01000039">
    <property type="protein sequence ID" value="KAF6835595.1"/>
    <property type="molecule type" value="Genomic_DNA"/>
</dbReference>
<proteinExistence type="predicted"/>
<protein>
    <submittedName>
        <fullName evidence="3">Uncharacterized protein</fullName>
    </submittedName>
</protein>
<dbReference type="Proteomes" id="UP000654918">
    <property type="component" value="Unassembled WGS sequence"/>
</dbReference>
<keyword evidence="2" id="KW-0732">Signal</keyword>
<comment type="caution">
    <text evidence="3">The sequence shown here is derived from an EMBL/GenBank/DDBJ whole genome shotgun (WGS) entry which is preliminary data.</text>
</comment>
<dbReference type="AlphaFoldDB" id="A0A8H6NK58"/>
<feature type="region of interest" description="Disordered" evidence="1">
    <location>
        <begin position="200"/>
        <end position="223"/>
    </location>
</feature>
<sequence length="296" mass="32409">MGRLRTTALTLALALALVMALQVRIATTLFHDHEFVTWNGRPVGDFNSPTFRYMALIPRLPRLPLAFPPQVTRFAIAWLAYLNTANPPDRLGSKCRDAKHGTRKPTTADGSIRIPIIPHPSSVTRTNAVHSLAVASIRVTACRGVACARSTHQTGCGTKSVFFVTVLAHLRRLSLVESVPEVISTYHGIDFWSLQPHFSGPRLPAQPQPDRQDFVAQNDRPERSHTTKLAAFLGRSLTPMAGTDSVYYMRDSTNAGRKLCLVDPSIQNVAVQLAKFNGDLEAGEASSQLYSGKTSP</sequence>
<feature type="signal peptide" evidence="2">
    <location>
        <begin position="1"/>
        <end position="20"/>
    </location>
</feature>
<organism evidence="3 4">
    <name type="scientific">Colletotrichum plurivorum</name>
    <dbReference type="NCBI Taxonomy" id="2175906"/>
    <lineage>
        <taxon>Eukaryota</taxon>
        <taxon>Fungi</taxon>
        <taxon>Dikarya</taxon>
        <taxon>Ascomycota</taxon>
        <taxon>Pezizomycotina</taxon>
        <taxon>Sordariomycetes</taxon>
        <taxon>Hypocreomycetidae</taxon>
        <taxon>Glomerellales</taxon>
        <taxon>Glomerellaceae</taxon>
        <taxon>Colletotrichum</taxon>
        <taxon>Colletotrichum orchidearum species complex</taxon>
    </lineage>
</organism>
<gene>
    <name evidence="3" type="ORF">CPLU01_04271</name>
</gene>
<evidence type="ECO:0000256" key="1">
    <source>
        <dbReference type="SAM" id="MobiDB-lite"/>
    </source>
</evidence>
<keyword evidence="4" id="KW-1185">Reference proteome</keyword>
<evidence type="ECO:0000313" key="3">
    <source>
        <dbReference type="EMBL" id="KAF6835595.1"/>
    </source>
</evidence>
<evidence type="ECO:0000313" key="4">
    <source>
        <dbReference type="Proteomes" id="UP000654918"/>
    </source>
</evidence>
<feature type="region of interest" description="Disordered" evidence="1">
    <location>
        <begin position="92"/>
        <end position="112"/>
    </location>
</feature>
<feature type="chain" id="PRO_5034259548" evidence="2">
    <location>
        <begin position="21"/>
        <end position="296"/>
    </location>
</feature>
<name>A0A8H6NK58_9PEZI</name>
<reference evidence="3" key="1">
    <citation type="journal article" date="2020" name="Phytopathology">
        <title>Genome Sequence Resources of Colletotrichum truncatum, C. plurivorum, C. musicola, and C. sojae: Four Species Pathogenic to Soybean (Glycine max).</title>
        <authorList>
            <person name="Rogerio F."/>
            <person name="Boufleur T.R."/>
            <person name="Ciampi-Guillardi M."/>
            <person name="Sukno S.A."/>
            <person name="Thon M.R."/>
            <person name="Massola Junior N.S."/>
            <person name="Baroncelli R."/>
        </authorList>
    </citation>
    <scope>NUCLEOTIDE SEQUENCE</scope>
    <source>
        <strain evidence="3">LFN00145</strain>
    </source>
</reference>
<evidence type="ECO:0000256" key="2">
    <source>
        <dbReference type="SAM" id="SignalP"/>
    </source>
</evidence>